<accession>A0A225D1V8</accession>
<organism evidence="2 3">
    <name type="scientific">Fimbriiglobus ruber</name>
    <dbReference type="NCBI Taxonomy" id="1908690"/>
    <lineage>
        <taxon>Bacteria</taxon>
        <taxon>Pseudomonadati</taxon>
        <taxon>Planctomycetota</taxon>
        <taxon>Planctomycetia</taxon>
        <taxon>Gemmatales</taxon>
        <taxon>Gemmataceae</taxon>
        <taxon>Fimbriiglobus</taxon>
    </lineage>
</organism>
<dbReference type="GO" id="GO:0005694">
    <property type="term" value="C:chromosome"/>
    <property type="evidence" value="ECO:0007669"/>
    <property type="project" value="TreeGrafter"/>
</dbReference>
<name>A0A225D1V8_9BACT</name>
<evidence type="ECO:0000259" key="1">
    <source>
        <dbReference type="Pfam" id="PF02195"/>
    </source>
</evidence>
<dbReference type="Pfam" id="PF02195">
    <property type="entry name" value="ParB_N"/>
    <property type="match status" value="1"/>
</dbReference>
<dbReference type="PANTHER" id="PTHR33375">
    <property type="entry name" value="CHROMOSOME-PARTITIONING PROTEIN PARB-RELATED"/>
    <property type="match status" value="1"/>
</dbReference>
<dbReference type="SUPFAM" id="SSF110849">
    <property type="entry name" value="ParB/Sulfiredoxin"/>
    <property type="match status" value="1"/>
</dbReference>
<dbReference type="GO" id="GO:0007059">
    <property type="term" value="P:chromosome segregation"/>
    <property type="evidence" value="ECO:0007669"/>
    <property type="project" value="TreeGrafter"/>
</dbReference>
<dbReference type="InterPro" id="IPR050336">
    <property type="entry name" value="Chromosome_partition/occlusion"/>
</dbReference>
<dbReference type="AlphaFoldDB" id="A0A225D1V8"/>
<sequence>MTPDPNHYGPASGLVVTQIPISKILNLFRDRKDRTTKHYYDHETALTNDIREAGIRNPLKAYVERELYQLVCGQSRLNAARRAALDTVPVIVLSGEITPTRLLIEELTDNNMTESFDILAQAEIFIDLMREGGWTQAELCRNVPAAKQTAVSKAMAIFENLIEELKLKIKTSELGPRLGYGLSRLLPDQQLAEYEKVKLMKVQAAEAYLSDSLVVSTRKQKPARPVKVSIGDVTIVFGIQDLTKIFSLLSTLVDALKRLEKLGLPLANLQAILKAK</sequence>
<gene>
    <name evidence="2" type="ORF">FRUB_08065</name>
</gene>
<dbReference type="EMBL" id="NIDE01000017">
    <property type="protein sequence ID" value="OWK35502.1"/>
    <property type="molecule type" value="Genomic_DNA"/>
</dbReference>
<dbReference type="Proteomes" id="UP000214646">
    <property type="component" value="Unassembled WGS sequence"/>
</dbReference>
<protein>
    <submittedName>
        <fullName evidence="2">Chromosome (Plasmid) partitioning protein ParB-2</fullName>
    </submittedName>
</protein>
<dbReference type="InterPro" id="IPR036086">
    <property type="entry name" value="ParB/Sulfiredoxin_sf"/>
</dbReference>
<dbReference type="CDD" id="cd16387">
    <property type="entry name" value="ParB_N_Srx"/>
    <property type="match status" value="1"/>
</dbReference>
<comment type="caution">
    <text evidence="2">The sequence shown here is derived from an EMBL/GenBank/DDBJ whole genome shotgun (WGS) entry which is preliminary data.</text>
</comment>
<evidence type="ECO:0000313" key="3">
    <source>
        <dbReference type="Proteomes" id="UP000214646"/>
    </source>
</evidence>
<proteinExistence type="predicted"/>
<dbReference type="PANTHER" id="PTHR33375:SF1">
    <property type="entry name" value="CHROMOSOME-PARTITIONING PROTEIN PARB-RELATED"/>
    <property type="match status" value="1"/>
</dbReference>
<keyword evidence="3" id="KW-1185">Reference proteome</keyword>
<dbReference type="Gene3D" id="3.90.1530.30">
    <property type="match status" value="1"/>
</dbReference>
<feature type="domain" description="ParB-like N-terminal" evidence="1">
    <location>
        <begin position="18"/>
        <end position="93"/>
    </location>
</feature>
<dbReference type="InterPro" id="IPR003115">
    <property type="entry name" value="ParB_N"/>
</dbReference>
<reference evidence="3" key="1">
    <citation type="submission" date="2017-06" db="EMBL/GenBank/DDBJ databases">
        <title>Genome analysis of Fimbriiglobus ruber SP5, the first member of the order Planctomycetales with confirmed chitinolytic capability.</title>
        <authorList>
            <person name="Ravin N.V."/>
            <person name="Rakitin A.L."/>
            <person name="Ivanova A.A."/>
            <person name="Beletsky A.V."/>
            <person name="Kulichevskaya I.S."/>
            <person name="Mardanov A.V."/>
            <person name="Dedysh S.N."/>
        </authorList>
    </citation>
    <scope>NUCLEOTIDE SEQUENCE [LARGE SCALE GENOMIC DNA]</scope>
    <source>
        <strain evidence="3">SP5</strain>
    </source>
</reference>
<evidence type="ECO:0000313" key="2">
    <source>
        <dbReference type="EMBL" id="OWK35502.1"/>
    </source>
</evidence>
<dbReference type="RefSeq" id="WP_088258692.1">
    <property type="nucleotide sequence ID" value="NZ_NIDE01000017.1"/>
</dbReference>
<dbReference type="Gene3D" id="1.10.10.2830">
    <property type="match status" value="1"/>
</dbReference>
<dbReference type="OrthoDB" id="9796891at2"/>